<reference evidence="1" key="1">
    <citation type="submission" date="2021-02" db="EMBL/GenBank/DDBJ databases">
        <authorList>
            <person name="Nowell W R."/>
        </authorList>
    </citation>
    <scope>NUCLEOTIDE SEQUENCE</scope>
</reference>
<accession>A0A821WB20</accession>
<dbReference type="Proteomes" id="UP000663838">
    <property type="component" value="Unassembled WGS sequence"/>
</dbReference>
<gene>
    <name evidence="1" type="ORF">TOA249_LOCUS31982</name>
</gene>
<organism evidence="1 2">
    <name type="scientific">Rotaria socialis</name>
    <dbReference type="NCBI Taxonomy" id="392032"/>
    <lineage>
        <taxon>Eukaryota</taxon>
        <taxon>Metazoa</taxon>
        <taxon>Spiralia</taxon>
        <taxon>Gnathifera</taxon>
        <taxon>Rotifera</taxon>
        <taxon>Eurotatoria</taxon>
        <taxon>Bdelloidea</taxon>
        <taxon>Philodinida</taxon>
        <taxon>Philodinidae</taxon>
        <taxon>Rotaria</taxon>
    </lineage>
</organism>
<sequence length="160" mass="18998">MIIVQYIFYFGIILSQQAINCAFEEIFYQQQFDPTDTGLSVSADNWPYYIYIGANAVRILFHYKSYLFKLYLPANKKFLLWECNETQAKEFRAGQINLCDVSYDFVDVVDEMEMHAEEFSFCFLYIYLFENYRLPLIKYFVTIDECPPLPYCDSETSFCG</sequence>
<protein>
    <submittedName>
        <fullName evidence="1">Uncharacterized protein</fullName>
    </submittedName>
</protein>
<comment type="caution">
    <text evidence="1">The sequence shown here is derived from an EMBL/GenBank/DDBJ whole genome shotgun (WGS) entry which is preliminary data.</text>
</comment>
<evidence type="ECO:0000313" key="1">
    <source>
        <dbReference type="EMBL" id="CAF4919292.1"/>
    </source>
</evidence>
<evidence type="ECO:0000313" key="2">
    <source>
        <dbReference type="Proteomes" id="UP000663838"/>
    </source>
</evidence>
<name>A0A821WB20_9BILA</name>
<dbReference type="EMBL" id="CAJOBS010007127">
    <property type="protein sequence ID" value="CAF4919292.1"/>
    <property type="molecule type" value="Genomic_DNA"/>
</dbReference>
<dbReference type="AlphaFoldDB" id="A0A821WB20"/>
<proteinExistence type="predicted"/>